<keyword evidence="4" id="KW-1185">Reference proteome</keyword>
<accession>A0A1G6J8G3</accession>
<organism evidence="3 4">
    <name type="scientific">Acinetobacter boissieri</name>
    <dbReference type="NCBI Taxonomy" id="1219383"/>
    <lineage>
        <taxon>Bacteria</taxon>
        <taxon>Pseudomonadati</taxon>
        <taxon>Pseudomonadota</taxon>
        <taxon>Gammaproteobacteria</taxon>
        <taxon>Moraxellales</taxon>
        <taxon>Moraxellaceae</taxon>
        <taxon>Acinetobacter</taxon>
    </lineage>
</organism>
<evidence type="ECO:0000256" key="1">
    <source>
        <dbReference type="SAM" id="SignalP"/>
    </source>
</evidence>
<reference evidence="4" key="1">
    <citation type="submission" date="2016-09" db="EMBL/GenBank/DDBJ databases">
        <authorList>
            <person name="Varghese N."/>
            <person name="Submissions S."/>
        </authorList>
    </citation>
    <scope>NUCLEOTIDE SEQUENCE [LARGE SCALE GENOMIC DNA]</scope>
    <source>
        <strain evidence="4">ANC 4422</strain>
    </source>
</reference>
<protein>
    <recommendedName>
        <fullName evidence="2">DUF2059 domain-containing protein</fullName>
    </recommendedName>
</protein>
<proteinExistence type="predicted"/>
<evidence type="ECO:0000259" key="2">
    <source>
        <dbReference type="Pfam" id="PF09832"/>
    </source>
</evidence>
<evidence type="ECO:0000313" key="4">
    <source>
        <dbReference type="Proteomes" id="UP000242501"/>
    </source>
</evidence>
<dbReference type="RefSeq" id="WP_092749444.1">
    <property type="nucleotide sequence ID" value="NZ_FMYL01000010.1"/>
</dbReference>
<sequence length="138" mass="15422">MLKKILFTSALIGSSLFNITYAAPATDASVQQAIELSHVNQMMTESLTNLGKVFDQQAVQMVQKRTGHQTLNLQEQKAAQDIGQIIKDSTSQLIQQANMPSLISQIFKKYYSEEELQVLIKFLSTPEGQSINKKQCKT</sequence>
<feature type="domain" description="DUF2059" evidence="2">
    <location>
        <begin position="101"/>
        <end position="135"/>
    </location>
</feature>
<name>A0A1G6J8G3_9GAMM</name>
<dbReference type="Pfam" id="PF09832">
    <property type="entry name" value="DUF2059"/>
    <property type="match status" value="1"/>
</dbReference>
<dbReference type="OrthoDB" id="6691539at2"/>
<feature type="chain" id="PRO_5017197631" description="DUF2059 domain-containing protein" evidence="1">
    <location>
        <begin position="23"/>
        <end position="138"/>
    </location>
</feature>
<dbReference type="Proteomes" id="UP000242501">
    <property type="component" value="Unassembled WGS sequence"/>
</dbReference>
<dbReference type="EMBL" id="FMYL01000010">
    <property type="protein sequence ID" value="SDC15020.1"/>
    <property type="molecule type" value="Genomic_DNA"/>
</dbReference>
<dbReference type="InterPro" id="IPR018637">
    <property type="entry name" value="DUF2059"/>
</dbReference>
<dbReference type="STRING" id="1219383.SAMN05421733_11063"/>
<feature type="signal peptide" evidence="1">
    <location>
        <begin position="1"/>
        <end position="22"/>
    </location>
</feature>
<evidence type="ECO:0000313" key="3">
    <source>
        <dbReference type="EMBL" id="SDC15020.1"/>
    </source>
</evidence>
<keyword evidence="1" id="KW-0732">Signal</keyword>
<gene>
    <name evidence="3" type="ORF">SAMN05421733_11063</name>
</gene>
<dbReference type="AlphaFoldDB" id="A0A1G6J8G3"/>